<protein>
    <recommendedName>
        <fullName evidence="2">N-acetylmuramoyl-L-alanine amidase</fullName>
        <ecNumber evidence="2">3.5.1.28</ecNumber>
    </recommendedName>
</protein>
<dbReference type="RefSeq" id="WP_048595375.1">
    <property type="nucleotide sequence ID" value="NZ_CVLB01000002.1"/>
</dbReference>
<dbReference type="Gene3D" id="3.40.630.40">
    <property type="entry name" value="Zn-dependent exopeptidases"/>
    <property type="match status" value="1"/>
</dbReference>
<evidence type="ECO:0000259" key="5">
    <source>
        <dbReference type="Pfam" id="PF01520"/>
    </source>
</evidence>
<dbReference type="InterPro" id="IPR002508">
    <property type="entry name" value="MurNAc-LAA_cat"/>
</dbReference>
<reference evidence="7" key="1">
    <citation type="submission" date="2015-04" db="EMBL/GenBank/DDBJ databases">
        <authorList>
            <person name="Mushtaq Mamoona"/>
        </authorList>
    </citation>
    <scope>NUCLEOTIDE SEQUENCE [LARGE SCALE GENOMIC DNA]</scope>
    <source>
        <strain evidence="7">AN4859/03</strain>
    </source>
</reference>
<name>A0A0G4K997_9SPIR</name>
<gene>
    <name evidence="6" type="ORF">BRSU_2203</name>
</gene>
<dbReference type="PANTHER" id="PTHR30404:SF0">
    <property type="entry name" value="N-ACETYLMURAMOYL-L-ALANINE AMIDASE AMIC"/>
    <property type="match status" value="1"/>
</dbReference>
<evidence type="ECO:0000313" key="6">
    <source>
        <dbReference type="EMBL" id="CRF34722.1"/>
    </source>
</evidence>
<dbReference type="PANTHER" id="PTHR30404">
    <property type="entry name" value="N-ACETYLMURAMOYL-L-ALANINE AMIDASE"/>
    <property type="match status" value="1"/>
</dbReference>
<dbReference type="AlphaFoldDB" id="A0A0G4K997"/>
<evidence type="ECO:0000256" key="1">
    <source>
        <dbReference type="ARBA" id="ARBA00001561"/>
    </source>
</evidence>
<evidence type="ECO:0000313" key="7">
    <source>
        <dbReference type="Proteomes" id="UP000043763"/>
    </source>
</evidence>
<dbReference type="GO" id="GO:0008745">
    <property type="term" value="F:N-acetylmuramoyl-L-alanine amidase activity"/>
    <property type="evidence" value="ECO:0007669"/>
    <property type="project" value="UniProtKB-EC"/>
</dbReference>
<proteinExistence type="predicted"/>
<evidence type="ECO:0000256" key="2">
    <source>
        <dbReference type="ARBA" id="ARBA00011901"/>
    </source>
</evidence>
<dbReference type="OrthoDB" id="305946at2"/>
<feature type="domain" description="MurNAc-LAA" evidence="5">
    <location>
        <begin position="64"/>
        <end position="286"/>
    </location>
</feature>
<evidence type="ECO:0000256" key="4">
    <source>
        <dbReference type="SAM" id="Phobius"/>
    </source>
</evidence>
<organism evidence="6 7">
    <name type="scientific">Brachyspira suanatina</name>
    <dbReference type="NCBI Taxonomy" id="381802"/>
    <lineage>
        <taxon>Bacteria</taxon>
        <taxon>Pseudomonadati</taxon>
        <taxon>Spirochaetota</taxon>
        <taxon>Spirochaetia</taxon>
        <taxon>Brachyspirales</taxon>
        <taxon>Brachyspiraceae</taxon>
        <taxon>Brachyspira</taxon>
    </lineage>
</organism>
<feature type="transmembrane region" description="Helical" evidence="4">
    <location>
        <begin position="7"/>
        <end position="27"/>
    </location>
</feature>
<keyword evidence="3" id="KW-0378">Hydrolase</keyword>
<keyword evidence="4" id="KW-1133">Transmembrane helix</keyword>
<dbReference type="InterPro" id="IPR050695">
    <property type="entry name" value="N-acetylmuramoyl_amidase_3"/>
</dbReference>
<keyword evidence="7" id="KW-1185">Reference proteome</keyword>
<dbReference type="CDD" id="cd02696">
    <property type="entry name" value="MurNAc-LAA"/>
    <property type="match status" value="1"/>
</dbReference>
<dbReference type="Proteomes" id="UP000043763">
    <property type="component" value="Unassembled WGS sequence"/>
</dbReference>
<accession>A0A0G4K997</accession>
<keyword evidence="4" id="KW-0472">Membrane</keyword>
<comment type="catalytic activity">
    <reaction evidence="1">
        <text>Hydrolyzes the link between N-acetylmuramoyl residues and L-amino acid residues in certain cell-wall glycopeptides.</text>
        <dbReference type="EC" id="3.5.1.28"/>
    </reaction>
</comment>
<dbReference type="EMBL" id="CVLB01000002">
    <property type="protein sequence ID" value="CRF34722.1"/>
    <property type="molecule type" value="Genomic_DNA"/>
</dbReference>
<keyword evidence="4" id="KW-0812">Transmembrane</keyword>
<dbReference type="GO" id="GO:0009253">
    <property type="term" value="P:peptidoglycan catabolic process"/>
    <property type="evidence" value="ECO:0007669"/>
    <property type="project" value="InterPro"/>
</dbReference>
<evidence type="ECO:0000256" key="3">
    <source>
        <dbReference type="ARBA" id="ARBA00022801"/>
    </source>
</evidence>
<dbReference type="SUPFAM" id="SSF53187">
    <property type="entry name" value="Zn-dependent exopeptidases"/>
    <property type="match status" value="1"/>
</dbReference>
<dbReference type="GO" id="GO:0030288">
    <property type="term" value="C:outer membrane-bounded periplasmic space"/>
    <property type="evidence" value="ECO:0007669"/>
    <property type="project" value="TreeGrafter"/>
</dbReference>
<sequence>MNNKNRFIIFSTVIIVLIIVSFSSLIVTANTKVSETIVRESELNNAENPSKKFNDIIENRKVRILIDPGHNAATKGALGYLGYEYYMNLRVARELAKILSEDDRFEYFLSREGAYYSRPIKEYMTNNYDELLDIYNTKVKGEERTGNLTRYQTLELYAIRHYAIDNNFDLLLSIHFDYMPYISRRAKTSGFHVIVSPYNREFPASMQVAYKLSERMQEKYKISPIIGHDRVLPNSVWKFYDKEELINNAISLRGLIVIGDAFENAYNKQEIKKDVPSVLIESAFIHEWQFGSNKAVKELANQMYLALVDIYTTK</sequence>
<dbReference type="Pfam" id="PF01520">
    <property type="entry name" value="Amidase_3"/>
    <property type="match status" value="1"/>
</dbReference>
<dbReference type="EC" id="3.5.1.28" evidence="2"/>